<evidence type="ECO:0000313" key="1">
    <source>
        <dbReference type="EMBL" id="KAJ9575288.1"/>
    </source>
</evidence>
<gene>
    <name evidence="1" type="ORF">L9F63_025761</name>
</gene>
<feature type="non-terminal residue" evidence="1">
    <location>
        <position position="77"/>
    </location>
</feature>
<proteinExistence type="predicted"/>
<dbReference type="AlphaFoldDB" id="A0AAD7Z886"/>
<comment type="caution">
    <text evidence="1">The sequence shown here is derived from an EMBL/GenBank/DDBJ whole genome shotgun (WGS) entry which is preliminary data.</text>
</comment>
<dbReference type="Proteomes" id="UP001233999">
    <property type="component" value="Unassembled WGS sequence"/>
</dbReference>
<keyword evidence="2" id="KW-1185">Reference proteome</keyword>
<protein>
    <submittedName>
        <fullName evidence="1">Uncharacterized protein</fullName>
    </submittedName>
</protein>
<organism evidence="1 2">
    <name type="scientific">Diploptera punctata</name>
    <name type="common">Pacific beetle cockroach</name>
    <dbReference type="NCBI Taxonomy" id="6984"/>
    <lineage>
        <taxon>Eukaryota</taxon>
        <taxon>Metazoa</taxon>
        <taxon>Ecdysozoa</taxon>
        <taxon>Arthropoda</taxon>
        <taxon>Hexapoda</taxon>
        <taxon>Insecta</taxon>
        <taxon>Pterygota</taxon>
        <taxon>Neoptera</taxon>
        <taxon>Polyneoptera</taxon>
        <taxon>Dictyoptera</taxon>
        <taxon>Blattodea</taxon>
        <taxon>Blaberoidea</taxon>
        <taxon>Blaberidae</taxon>
        <taxon>Diplopterinae</taxon>
        <taxon>Diploptera</taxon>
    </lineage>
</organism>
<name>A0AAD7Z886_DIPPU</name>
<sequence length="77" mass="8514">LNISSFQCGPFPKPYTHTKFSSYVVNHLQFSVWSVSEAVHPIQASTTLDVAQPQRSRSGNSSVAHLMPCTYDDLGLM</sequence>
<evidence type="ECO:0000313" key="2">
    <source>
        <dbReference type="Proteomes" id="UP001233999"/>
    </source>
</evidence>
<reference evidence="1" key="2">
    <citation type="submission" date="2023-05" db="EMBL/GenBank/DDBJ databases">
        <authorList>
            <person name="Fouks B."/>
        </authorList>
    </citation>
    <scope>NUCLEOTIDE SEQUENCE</scope>
    <source>
        <strain evidence="1">Stay&amp;Tobe</strain>
        <tissue evidence="1">Testes</tissue>
    </source>
</reference>
<dbReference type="EMBL" id="JASPKZ010010044">
    <property type="protein sequence ID" value="KAJ9575288.1"/>
    <property type="molecule type" value="Genomic_DNA"/>
</dbReference>
<reference evidence="1" key="1">
    <citation type="journal article" date="2023" name="IScience">
        <title>Live-bearing cockroach genome reveals convergent evolutionary mechanisms linked to viviparity in insects and beyond.</title>
        <authorList>
            <person name="Fouks B."/>
            <person name="Harrison M.C."/>
            <person name="Mikhailova A.A."/>
            <person name="Marchal E."/>
            <person name="English S."/>
            <person name="Carruthers M."/>
            <person name="Jennings E.C."/>
            <person name="Chiamaka E.L."/>
            <person name="Frigard R.A."/>
            <person name="Pippel M."/>
            <person name="Attardo G.M."/>
            <person name="Benoit J.B."/>
            <person name="Bornberg-Bauer E."/>
            <person name="Tobe S.S."/>
        </authorList>
    </citation>
    <scope>NUCLEOTIDE SEQUENCE</scope>
    <source>
        <strain evidence="1">Stay&amp;Tobe</strain>
    </source>
</reference>
<accession>A0AAD7Z886</accession>
<feature type="non-terminal residue" evidence="1">
    <location>
        <position position="1"/>
    </location>
</feature>